<keyword evidence="3" id="KW-1185">Reference proteome</keyword>
<dbReference type="EnsemblMetazoa" id="AFAF017339-RA">
    <property type="protein sequence ID" value="AFAF017339-PA"/>
    <property type="gene ID" value="AFAF017339"/>
</dbReference>
<reference evidence="3" key="1">
    <citation type="submission" date="2014-01" db="EMBL/GenBank/DDBJ databases">
        <title>The Genome Sequence of Anopheles farauti FAR1 (V2).</title>
        <authorList>
            <consortium name="The Broad Institute Genomics Platform"/>
            <person name="Neafsey D.E."/>
            <person name="Besansky N."/>
            <person name="Howell P."/>
            <person name="Walton C."/>
            <person name="Young S.K."/>
            <person name="Zeng Q."/>
            <person name="Gargeya S."/>
            <person name="Fitzgerald M."/>
            <person name="Haas B."/>
            <person name="Abouelleil A."/>
            <person name="Allen A.W."/>
            <person name="Alvarado L."/>
            <person name="Arachchi H.M."/>
            <person name="Berlin A.M."/>
            <person name="Chapman S.B."/>
            <person name="Gainer-Dewar J."/>
            <person name="Goldberg J."/>
            <person name="Griggs A."/>
            <person name="Gujja S."/>
            <person name="Hansen M."/>
            <person name="Howarth C."/>
            <person name="Imamovic A."/>
            <person name="Ireland A."/>
            <person name="Larimer J."/>
            <person name="McCowan C."/>
            <person name="Murphy C."/>
            <person name="Pearson M."/>
            <person name="Poon T.W."/>
            <person name="Priest M."/>
            <person name="Roberts A."/>
            <person name="Saif S."/>
            <person name="Shea T."/>
            <person name="Sisk P."/>
            <person name="Sykes S."/>
            <person name="Wortman J."/>
            <person name="Nusbaum C."/>
            <person name="Birren B."/>
        </authorList>
    </citation>
    <scope>NUCLEOTIDE SEQUENCE [LARGE SCALE GENOMIC DNA]</scope>
    <source>
        <strain evidence="3">FAR1</strain>
    </source>
</reference>
<dbReference type="EMBL" id="AXCN02000172">
    <property type="status" value="NOT_ANNOTATED_CDS"/>
    <property type="molecule type" value="Genomic_DNA"/>
</dbReference>
<evidence type="ECO:0000313" key="2">
    <source>
        <dbReference type="EnsemblMetazoa" id="AFAF017339-PA"/>
    </source>
</evidence>
<evidence type="ECO:0000256" key="1">
    <source>
        <dbReference type="SAM" id="MobiDB-lite"/>
    </source>
</evidence>
<name>A0A182QUV1_9DIPT</name>
<evidence type="ECO:0000313" key="3">
    <source>
        <dbReference type="Proteomes" id="UP000075886"/>
    </source>
</evidence>
<feature type="region of interest" description="Disordered" evidence="1">
    <location>
        <begin position="347"/>
        <end position="375"/>
    </location>
</feature>
<dbReference type="AlphaFoldDB" id="A0A182QUV1"/>
<accession>A0A182QUV1</accession>
<reference evidence="2" key="2">
    <citation type="submission" date="2020-05" db="UniProtKB">
        <authorList>
            <consortium name="EnsemblMetazoa"/>
        </authorList>
    </citation>
    <scope>IDENTIFICATION</scope>
    <source>
        <strain evidence="2">FAR1</strain>
    </source>
</reference>
<proteinExistence type="predicted"/>
<organism evidence="2 3">
    <name type="scientific">Anopheles farauti</name>
    <dbReference type="NCBI Taxonomy" id="69004"/>
    <lineage>
        <taxon>Eukaryota</taxon>
        <taxon>Metazoa</taxon>
        <taxon>Ecdysozoa</taxon>
        <taxon>Arthropoda</taxon>
        <taxon>Hexapoda</taxon>
        <taxon>Insecta</taxon>
        <taxon>Pterygota</taxon>
        <taxon>Neoptera</taxon>
        <taxon>Endopterygota</taxon>
        <taxon>Diptera</taxon>
        <taxon>Nematocera</taxon>
        <taxon>Culicoidea</taxon>
        <taxon>Culicidae</taxon>
        <taxon>Anophelinae</taxon>
        <taxon>Anopheles</taxon>
    </lineage>
</organism>
<protein>
    <submittedName>
        <fullName evidence="2">Uncharacterized protein</fullName>
    </submittedName>
</protein>
<sequence>VLGRGDRTVPHVNRRATSHVLLRCVLVLDRGIVNLLRDGVHHRRQQAPQFVLAHVHQPCHERQQYAAQANQHEHERRRVAGRIDTATRRQLLPTPTYVERTKRFVHLPIALTHEHIPIAHRHVRPIEPLDQRIQATVAHERVVREVDRERAGSVRLRLDRVEQCEIPWSHLLEPIALQIEKAQPGHAAKIEVQLRQQIVAQVQLDQLREVAVDEDVVQIGRQLGRRVVRERVRQVQLLQVDEVGEHARMVVVVLFVVVPRDAQIVVVQYQPPDVRHVVVRFAADLADVVVAHVHDNDDLRLEGQPLEHGRVPEAGVGAVDDVLRAVVVHLVAAAALPVKIAPTIVRTGQRNQQGEHQRHQHRPYPSQFGHLQRNA</sequence>
<dbReference type="Proteomes" id="UP000075886">
    <property type="component" value="Unassembled WGS sequence"/>
</dbReference>
<dbReference type="VEuPathDB" id="VectorBase:AFAF017339"/>